<dbReference type="RefSeq" id="WP_306833511.1">
    <property type="nucleotide sequence ID" value="NZ_JAUSRA010000001.1"/>
</dbReference>
<dbReference type="Proteomes" id="UP001240984">
    <property type="component" value="Unassembled WGS sequence"/>
</dbReference>
<dbReference type="SUPFAM" id="SSF81301">
    <property type="entry name" value="Nucleotidyltransferase"/>
    <property type="match status" value="1"/>
</dbReference>
<accession>A0ABT9MZ45</accession>
<keyword evidence="2" id="KW-1185">Reference proteome</keyword>
<gene>
    <name evidence="1" type="ORF">J2S43_005231</name>
</gene>
<dbReference type="EMBL" id="JAUSRA010000001">
    <property type="protein sequence ID" value="MDP9796719.1"/>
    <property type="molecule type" value="Genomic_DNA"/>
</dbReference>
<reference evidence="1 2" key="1">
    <citation type="submission" date="2023-07" db="EMBL/GenBank/DDBJ databases">
        <title>Sequencing the genomes of 1000 actinobacteria strains.</title>
        <authorList>
            <person name="Klenk H.-P."/>
        </authorList>
    </citation>
    <scope>NUCLEOTIDE SEQUENCE [LARGE SCALE GENOMIC DNA]</scope>
    <source>
        <strain evidence="1 2">DSM 44710</strain>
    </source>
</reference>
<sequence length="222" mass="23953">MDAMKDAGDLVAARFPGAAWAMLTGSVLGPHRTPGSDLDIVVMCDEGPGHRESLYFRGWPVELFVHTPENLGRFLARELAARKPSTHRMIAHGAVLRGDPGDLPERCARVLAAGPAPLTRAERDRLRYGLTDLLDDHVHATDPGERAVIATTLWLESARAALAFAGRWLSGGKWLLRELRDLDPALADRWLAARDDPAALAGEVLAGAGGPLFDGYRAQAPD</sequence>
<protein>
    <recommendedName>
        <fullName evidence="3">Nucleotidyltransferase</fullName>
    </recommendedName>
</protein>
<name>A0ABT9MZ45_9ACTN</name>
<evidence type="ECO:0000313" key="2">
    <source>
        <dbReference type="Proteomes" id="UP001240984"/>
    </source>
</evidence>
<organism evidence="1 2">
    <name type="scientific">Catenuloplanes nepalensis</name>
    <dbReference type="NCBI Taxonomy" id="587533"/>
    <lineage>
        <taxon>Bacteria</taxon>
        <taxon>Bacillati</taxon>
        <taxon>Actinomycetota</taxon>
        <taxon>Actinomycetes</taxon>
        <taxon>Micromonosporales</taxon>
        <taxon>Micromonosporaceae</taxon>
        <taxon>Catenuloplanes</taxon>
    </lineage>
</organism>
<dbReference type="InterPro" id="IPR043519">
    <property type="entry name" value="NT_sf"/>
</dbReference>
<comment type="caution">
    <text evidence="1">The sequence shown here is derived from an EMBL/GenBank/DDBJ whole genome shotgun (WGS) entry which is preliminary data.</text>
</comment>
<evidence type="ECO:0008006" key="3">
    <source>
        <dbReference type="Google" id="ProtNLM"/>
    </source>
</evidence>
<proteinExistence type="predicted"/>
<evidence type="ECO:0000313" key="1">
    <source>
        <dbReference type="EMBL" id="MDP9796719.1"/>
    </source>
</evidence>
<dbReference type="CDD" id="cd05403">
    <property type="entry name" value="NT_KNTase_like"/>
    <property type="match status" value="1"/>
</dbReference>
<dbReference type="Gene3D" id="3.30.460.10">
    <property type="entry name" value="Beta Polymerase, domain 2"/>
    <property type="match status" value="1"/>
</dbReference>